<dbReference type="PANTHER" id="PTHR21013">
    <property type="entry name" value="ATP SYNTHASE MITOCHONDRIAL F1 COMPLEX ASSEMBLY FACTOR 2/ATP12 PROTEIN, MITOCHONDRIAL PRECURSOR"/>
    <property type="match status" value="1"/>
</dbReference>
<keyword evidence="5" id="KW-1185">Reference proteome</keyword>
<dbReference type="InterPro" id="IPR023335">
    <property type="entry name" value="ATP12_ortho_dom_sf"/>
</dbReference>
<evidence type="ECO:0000256" key="2">
    <source>
        <dbReference type="ARBA" id="ARBA00022946"/>
    </source>
</evidence>
<comment type="similarity">
    <text evidence="1">Belongs to the ATP12 family.</text>
</comment>
<name>A0A8G2FF30_ACIRU</name>
<keyword evidence="3" id="KW-0143">Chaperone</keyword>
<dbReference type="InterPro" id="IPR011419">
    <property type="entry name" value="ATP12_ATP_synth-F1-assembly"/>
</dbReference>
<keyword evidence="2" id="KW-0809">Transit peptide</keyword>
<dbReference type="Gene3D" id="3.30.2180.10">
    <property type="entry name" value="ATP12-like"/>
    <property type="match status" value="1"/>
</dbReference>
<dbReference type="GO" id="GO:0043461">
    <property type="term" value="P:proton-transporting ATP synthase complex assembly"/>
    <property type="evidence" value="ECO:0007669"/>
    <property type="project" value="InterPro"/>
</dbReference>
<dbReference type="SUPFAM" id="SSF160909">
    <property type="entry name" value="ATP12-like"/>
    <property type="match status" value="1"/>
</dbReference>
<dbReference type="RefSeq" id="WP_029312463.1">
    <property type="nucleotide sequence ID" value="NZ_FTNE01000021.1"/>
</dbReference>
<dbReference type="InterPro" id="IPR042272">
    <property type="entry name" value="ATP12_ATP_synth-F1-assembly_N"/>
</dbReference>
<evidence type="ECO:0000256" key="3">
    <source>
        <dbReference type="ARBA" id="ARBA00023186"/>
    </source>
</evidence>
<organism evidence="4 5">
    <name type="scientific">Acidiphilium rubrum</name>
    <dbReference type="NCBI Taxonomy" id="526"/>
    <lineage>
        <taxon>Bacteria</taxon>
        <taxon>Pseudomonadati</taxon>
        <taxon>Pseudomonadota</taxon>
        <taxon>Alphaproteobacteria</taxon>
        <taxon>Acetobacterales</taxon>
        <taxon>Acidocellaceae</taxon>
        <taxon>Acidiphilium</taxon>
    </lineage>
</organism>
<sequence>MRRFWTEVSVAEEAAGFGVRLDGKPVRLPGGAVLAVAHRPLAAAIAGEWRAANATVIPDDLPLTRLAGAAIERVAPDPDALRRNLLAYGETDLLCYRADAPAGLASRQHEDWQPWLDWAAERYGARLMVTHGIMAVTQPAAAMQALAGALAMQDEWALAGLGVAVPALGSLVLGLASVGGAIDPAAAHGLARLDEAWQEQSWGIDAEAAVRREAVARDVASAVEFVTLTRA</sequence>
<protein>
    <submittedName>
        <fullName evidence="4">Chaperone required for the assembly of the F1-ATPase</fullName>
    </submittedName>
</protein>
<reference evidence="4 5" key="1">
    <citation type="submission" date="2017-01" db="EMBL/GenBank/DDBJ databases">
        <authorList>
            <person name="Varghese N."/>
            <person name="Submissions S."/>
        </authorList>
    </citation>
    <scope>NUCLEOTIDE SEQUENCE [LARGE SCALE GENOMIC DNA]</scope>
    <source>
        <strain evidence="4 5">ATCC 35905</strain>
    </source>
</reference>
<comment type="caution">
    <text evidence="4">The sequence shown here is derived from an EMBL/GenBank/DDBJ whole genome shotgun (WGS) entry which is preliminary data.</text>
</comment>
<evidence type="ECO:0000313" key="4">
    <source>
        <dbReference type="EMBL" id="SIR24636.1"/>
    </source>
</evidence>
<dbReference type="Pfam" id="PF07542">
    <property type="entry name" value="ATP12"/>
    <property type="match status" value="1"/>
</dbReference>
<evidence type="ECO:0000313" key="5">
    <source>
        <dbReference type="Proteomes" id="UP000186308"/>
    </source>
</evidence>
<dbReference type="Gene3D" id="1.10.3580.10">
    <property type="entry name" value="ATP12 ATPase"/>
    <property type="match status" value="1"/>
</dbReference>
<evidence type="ECO:0000256" key="1">
    <source>
        <dbReference type="ARBA" id="ARBA00008231"/>
    </source>
</evidence>
<gene>
    <name evidence="4" type="ORF">SAMN05421828_12126</name>
</gene>
<dbReference type="OrthoDB" id="9797825at2"/>
<proteinExistence type="inferred from homology"/>
<dbReference type="Proteomes" id="UP000186308">
    <property type="component" value="Unassembled WGS sequence"/>
</dbReference>
<dbReference type="AlphaFoldDB" id="A0A8G2FF30"/>
<dbReference type="PANTHER" id="PTHR21013:SF10">
    <property type="entry name" value="ATP SYNTHASE MITOCHONDRIAL F1 COMPLEX ASSEMBLY FACTOR 2"/>
    <property type="match status" value="1"/>
</dbReference>
<accession>A0A8G2FF30</accession>
<dbReference type="EMBL" id="FTNE01000021">
    <property type="protein sequence ID" value="SIR24636.1"/>
    <property type="molecule type" value="Genomic_DNA"/>
</dbReference>